<evidence type="ECO:0000313" key="7">
    <source>
        <dbReference type="EMBL" id="KAF2864659.1"/>
    </source>
</evidence>
<evidence type="ECO:0000256" key="1">
    <source>
        <dbReference type="ARBA" id="ARBA00022723"/>
    </source>
</evidence>
<keyword evidence="1" id="KW-0479">Metal-binding</keyword>
<feature type="region of interest" description="Disordered" evidence="5">
    <location>
        <begin position="99"/>
        <end position="166"/>
    </location>
</feature>
<dbReference type="Gene3D" id="3.30.60.90">
    <property type="match status" value="1"/>
</dbReference>
<dbReference type="SUPFAM" id="SSF57850">
    <property type="entry name" value="RING/U-box"/>
    <property type="match status" value="1"/>
</dbReference>
<protein>
    <recommendedName>
        <fullName evidence="6">ZZ-type domain-containing protein</fullName>
    </recommendedName>
</protein>
<dbReference type="PROSITE" id="PS50135">
    <property type="entry name" value="ZF_ZZ_2"/>
    <property type="match status" value="1"/>
</dbReference>
<keyword evidence="3" id="KW-0862">Zinc</keyword>
<evidence type="ECO:0000259" key="6">
    <source>
        <dbReference type="PROSITE" id="PS50135"/>
    </source>
</evidence>
<feature type="compositionally biased region" description="Polar residues" evidence="5">
    <location>
        <begin position="157"/>
        <end position="166"/>
    </location>
</feature>
<keyword evidence="8" id="KW-1185">Reference proteome</keyword>
<evidence type="ECO:0000256" key="4">
    <source>
        <dbReference type="PROSITE-ProRule" id="PRU00228"/>
    </source>
</evidence>
<feature type="domain" description="ZZ-type" evidence="6">
    <location>
        <begin position="389"/>
        <end position="442"/>
    </location>
</feature>
<feature type="compositionally biased region" description="Polar residues" evidence="5">
    <location>
        <begin position="1"/>
        <end position="12"/>
    </location>
</feature>
<organism evidence="7 8">
    <name type="scientific">Massariosphaeria phaeospora</name>
    <dbReference type="NCBI Taxonomy" id="100035"/>
    <lineage>
        <taxon>Eukaryota</taxon>
        <taxon>Fungi</taxon>
        <taxon>Dikarya</taxon>
        <taxon>Ascomycota</taxon>
        <taxon>Pezizomycotina</taxon>
        <taxon>Dothideomycetes</taxon>
        <taxon>Pleosporomycetidae</taxon>
        <taxon>Pleosporales</taxon>
        <taxon>Pleosporales incertae sedis</taxon>
        <taxon>Massariosphaeria</taxon>
    </lineage>
</organism>
<accession>A0A7C8M0Z5</accession>
<gene>
    <name evidence="7" type="ORF">BDV95DRAFT_508970</name>
</gene>
<dbReference type="GO" id="GO:0008270">
    <property type="term" value="F:zinc ion binding"/>
    <property type="evidence" value="ECO:0007669"/>
    <property type="project" value="UniProtKB-KW"/>
</dbReference>
<sequence>MSSPNPNQQYQYSAYLGQSYHATPPYPDDRYPKPHNQSNPHLAYYSGYSTDYAQPQYGTAAPIPIIAELPAPLPPAPATSTPNDQLNHDQLLAHKLQQTELEEVRSRSNSLSLHRPHSTFELSAPASPQPRQGSMSVSSSSVVPFGPDSFGQPPDVNPNSPLAPQLPFTRQTTARLPPAPRDPPSLSAYLEYHRQVPYPPQWVLPPVQATFYGYFHHTSKSDWLDVPESQMWRTVRYSENARNPTLPTFKLGFKTAGGTFRDPRFSWTMSFPTTGKKKKLQSPPWNYNLRLDKDTNMRKTETLQPPKGPELLTTYVRASNYDSLKFVGPDGHNYMWVTHAPTSSINGARYDTLRHALFVSTVPNQNPLFGQIVADHAYWDGFIDTRELHPGTNCAGCKTTPITGLRWKCRVCTDHEVCEPCRLSNTSIKPECSFTLVSLPDEALHIRSPTVDTALVVATLQILKDWEMHSLREQRKKDPKGFERSVELARWGDLGRVRYWRYTDFEGKGGGEQHGTMVKAREGIKMAGEVTVALGETAAALAGGDHGGGTGGSGGDGGGGGGGM</sequence>
<feature type="region of interest" description="Disordered" evidence="5">
    <location>
        <begin position="542"/>
        <end position="564"/>
    </location>
</feature>
<comment type="caution">
    <text evidence="7">The sequence shown here is derived from an EMBL/GenBank/DDBJ whole genome shotgun (WGS) entry which is preliminary data.</text>
</comment>
<dbReference type="SMART" id="SM00291">
    <property type="entry name" value="ZnF_ZZ"/>
    <property type="match status" value="1"/>
</dbReference>
<evidence type="ECO:0000256" key="2">
    <source>
        <dbReference type="ARBA" id="ARBA00022771"/>
    </source>
</evidence>
<feature type="compositionally biased region" description="Gly residues" evidence="5">
    <location>
        <begin position="544"/>
        <end position="564"/>
    </location>
</feature>
<dbReference type="OrthoDB" id="661148at2759"/>
<name>A0A7C8M0Z5_9PLEO</name>
<evidence type="ECO:0000256" key="5">
    <source>
        <dbReference type="SAM" id="MobiDB-lite"/>
    </source>
</evidence>
<dbReference type="Proteomes" id="UP000481861">
    <property type="component" value="Unassembled WGS sequence"/>
</dbReference>
<evidence type="ECO:0000313" key="8">
    <source>
        <dbReference type="Proteomes" id="UP000481861"/>
    </source>
</evidence>
<evidence type="ECO:0000256" key="3">
    <source>
        <dbReference type="ARBA" id="ARBA00022833"/>
    </source>
</evidence>
<proteinExistence type="predicted"/>
<feature type="region of interest" description="Disordered" evidence="5">
    <location>
        <begin position="1"/>
        <end position="42"/>
    </location>
</feature>
<dbReference type="Pfam" id="PF00569">
    <property type="entry name" value="ZZ"/>
    <property type="match status" value="1"/>
</dbReference>
<keyword evidence="2 4" id="KW-0863">Zinc-finger</keyword>
<dbReference type="AlphaFoldDB" id="A0A7C8M0Z5"/>
<dbReference type="EMBL" id="JAADJZ010000042">
    <property type="protein sequence ID" value="KAF2864659.1"/>
    <property type="molecule type" value="Genomic_DNA"/>
</dbReference>
<dbReference type="InterPro" id="IPR000433">
    <property type="entry name" value="Znf_ZZ"/>
</dbReference>
<feature type="compositionally biased region" description="Low complexity" evidence="5">
    <location>
        <begin position="134"/>
        <end position="143"/>
    </location>
</feature>
<dbReference type="InterPro" id="IPR043145">
    <property type="entry name" value="Znf_ZZ_sf"/>
</dbReference>
<reference evidence="7 8" key="1">
    <citation type="submission" date="2020-01" db="EMBL/GenBank/DDBJ databases">
        <authorList>
            <consortium name="DOE Joint Genome Institute"/>
            <person name="Haridas S."/>
            <person name="Albert R."/>
            <person name="Binder M."/>
            <person name="Bloem J."/>
            <person name="Labutti K."/>
            <person name="Salamov A."/>
            <person name="Andreopoulos B."/>
            <person name="Baker S.E."/>
            <person name="Barry K."/>
            <person name="Bills G."/>
            <person name="Bluhm B.H."/>
            <person name="Cannon C."/>
            <person name="Castanera R."/>
            <person name="Culley D.E."/>
            <person name="Daum C."/>
            <person name="Ezra D."/>
            <person name="Gonzalez J.B."/>
            <person name="Henrissat B."/>
            <person name="Kuo A."/>
            <person name="Liang C."/>
            <person name="Lipzen A."/>
            <person name="Lutzoni F."/>
            <person name="Magnuson J."/>
            <person name="Mondo S."/>
            <person name="Nolan M."/>
            <person name="Ohm R."/>
            <person name="Pangilinan J."/>
            <person name="Park H.-J.H."/>
            <person name="Ramirez L."/>
            <person name="Alfaro M."/>
            <person name="Sun H."/>
            <person name="Tritt A."/>
            <person name="Yoshinaga Y."/>
            <person name="Zwiers L.-H.L."/>
            <person name="Turgeon B.G."/>
            <person name="Goodwin S.B."/>
            <person name="Spatafora J.W."/>
            <person name="Crous P.W."/>
            <person name="Grigoriev I.V."/>
        </authorList>
    </citation>
    <scope>NUCLEOTIDE SEQUENCE [LARGE SCALE GENOMIC DNA]</scope>
    <source>
        <strain evidence="7 8">CBS 611.86</strain>
    </source>
</reference>